<sequence>MNALPLDYDACAFSTDGRYVASAVYNRLIVKTQPFAGPHVVATAAHAIDGLQWNSASNLILCTEFGKGVVQVYDVRAEKWIRTLRCGYFKFVAAEWIGRDNVLLTLEFHMALAVFDLLKNSIVYIEIPKPIWPCAVFDGDGTHMFVVSKINGYEKLLMMSSRSLDRIIYIQDIVGPCNGLNKSPDNRFICVFNNTKLAILDFLSGNVIGSVECISLNTVSWAPNSKYLALGCSLGDIVVLDSSNEFNVEFKLSRSSFNEDYDFFVESDGVLIKTNPSKTLINNVSTKICFIVWSFNCTYLSTCEVNSKFIFIWEKYRLICIVELSKKIKKMQWCPSENKLCVAYGTDLIFFWTEGQTPELQTSPKLVDGTSLLVSNISWSFNNRDIILNNSMATSVRSGIKLEGSAGTGSQISTITVVTAGGVGQTLVVQPVQQTSVVRTSIDQNVNSNRQLENAILCGTSPVHDDGSDKSMDDDEHLDHKDRISSTVTVDNGHYIVAASEGTQGRSYTSLTPVPTLVPEAESVGSDDVGHSTYVQYVEGTGEQAIFTNGQMAYPVYTVGESGTMYQTGQTHYYTPSTNSYSQVTNTLGQPTCQAQIIGNGTYIIQQNVDNDHTIIATAQRDSPNSAISSDVSYLTVNATESGTTNTNIDQLNGVESDGGMQNSGLMHANRISPATVNWLMENYEMAEGVSLPRSTLYNHYLTHCSETKIDPVNAASFGKLIRSVFMGLRTRRLGTRGNSKYHYYGIRIKASSLLNDFSSEESLPGRTNQSSSSKKIKFIKTEERNCNQYTTNSSDSANCSQNSIPSSPQAQNQEYLGDGANAVPEFPDIILDEIQLDDNCTLEDVDTFKNLYREHYEAFLGAILNLEFGTVESLWREFWRSQDNNNDECEEEKYLSKEKLYSLSKCKTLQLFVKTVDFLFYQNLVKVLIPDVLRPVPGTLTQAIRNFSKGLESWLISAMQGCPEEMISIKVTAVSAFAQTLRRYTSLNHLAQAARAVLQNYTQINQMLADLNRVDFRNVQEQASWVCQCDSTLVQQLETDFKNTLQQQNSLEEWATWLKSVVDNCLKQYRDTPNFTKEARQFLLKWSFYSSMVIRDLTLRSAASFGSFHLIRLLYDEYMFYLIEHEVALVTGETPIAVMGSGDKTIPTVLIDYDSTEYTSNCNGKRMKMN</sequence>
<organism evidence="8 9">
    <name type="scientific">Aphis glycines</name>
    <name type="common">Soybean aphid</name>
    <dbReference type="NCBI Taxonomy" id="307491"/>
    <lineage>
        <taxon>Eukaryota</taxon>
        <taxon>Metazoa</taxon>
        <taxon>Ecdysozoa</taxon>
        <taxon>Arthropoda</taxon>
        <taxon>Hexapoda</taxon>
        <taxon>Insecta</taxon>
        <taxon>Pterygota</taxon>
        <taxon>Neoptera</taxon>
        <taxon>Paraneoptera</taxon>
        <taxon>Hemiptera</taxon>
        <taxon>Sternorrhyncha</taxon>
        <taxon>Aphidomorpha</taxon>
        <taxon>Aphidoidea</taxon>
        <taxon>Aphididae</taxon>
        <taxon>Aphidini</taxon>
        <taxon>Aphis</taxon>
        <taxon>Aphis</taxon>
    </lineage>
</organism>
<dbReference type="SUPFAM" id="SSF50978">
    <property type="entry name" value="WD40 repeat-like"/>
    <property type="match status" value="1"/>
</dbReference>
<keyword evidence="3" id="KW-0238">DNA-binding</keyword>
<dbReference type="Pfam" id="PF25340">
    <property type="entry name" value="BCD_RFX"/>
    <property type="match status" value="1"/>
</dbReference>
<feature type="region of interest" description="Disordered" evidence="6">
    <location>
        <begin position="791"/>
        <end position="813"/>
    </location>
</feature>
<dbReference type="Proteomes" id="UP000475862">
    <property type="component" value="Unassembled WGS sequence"/>
</dbReference>
<dbReference type="InterPro" id="IPR003150">
    <property type="entry name" value="DNA-bd_RFX"/>
</dbReference>
<keyword evidence="5" id="KW-0539">Nucleus</keyword>
<dbReference type="InterPro" id="IPR036322">
    <property type="entry name" value="WD40_repeat_dom_sf"/>
</dbReference>
<keyword evidence="4" id="KW-0804">Transcription</keyword>
<evidence type="ECO:0000256" key="2">
    <source>
        <dbReference type="ARBA" id="ARBA00023015"/>
    </source>
</evidence>
<gene>
    <name evidence="8" type="ORF">AGLY_005981</name>
</gene>
<evidence type="ECO:0000313" key="9">
    <source>
        <dbReference type="Proteomes" id="UP000475862"/>
    </source>
</evidence>
<proteinExistence type="predicted"/>
<dbReference type="InterPro" id="IPR036388">
    <property type="entry name" value="WH-like_DNA-bd_sf"/>
</dbReference>
<reference evidence="8 9" key="1">
    <citation type="submission" date="2019-08" db="EMBL/GenBank/DDBJ databases">
        <title>The genome of the soybean aphid Biotype 1, its phylome, world population structure and adaptation to the North American continent.</title>
        <authorList>
            <person name="Giordano R."/>
            <person name="Donthu R.K."/>
            <person name="Hernandez A.G."/>
            <person name="Wright C.L."/>
            <person name="Zimin A.V."/>
        </authorList>
    </citation>
    <scope>NUCLEOTIDE SEQUENCE [LARGE SCALE GENOMIC DNA]</scope>
    <source>
        <tissue evidence="8">Whole aphids</tissue>
    </source>
</reference>
<dbReference type="GO" id="GO:0000978">
    <property type="term" value="F:RNA polymerase II cis-regulatory region sequence-specific DNA binding"/>
    <property type="evidence" value="ECO:0007669"/>
    <property type="project" value="TreeGrafter"/>
</dbReference>
<dbReference type="Gene3D" id="1.10.10.10">
    <property type="entry name" value="Winged helix-like DNA-binding domain superfamily/Winged helix DNA-binding domain"/>
    <property type="match status" value="1"/>
</dbReference>
<evidence type="ECO:0000313" key="8">
    <source>
        <dbReference type="EMBL" id="KAE9538009.1"/>
    </source>
</evidence>
<dbReference type="Gene3D" id="2.130.10.10">
    <property type="entry name" value="YVTN repeat-like/Quinoprotein amine dehydrogenase"/>
    <property type="match status" value="1"/>
</dbReference>
<dbReference type="GO" id="GO:0005634">
    <property type="term" value="C:nucleus"/>
    <property type="evidence" value="ECO:0007669"/>
    <property type="project" value="UniProtKB-SubCell"/>
</dbReference>
<evidence type="ECO:0000256" key="4">
    <source>
        <dbReference type="ARBA" id="ARBA00023163"/>
    </source>
</evidence>
<evidence type="ECO:0000256" key="6">
    <source>
        <dbReference type="SAM" id="MobiDB-lite"/>
    </source>
</evidence>
<evidence type="ECO:0000256" key="3">
    <source>
        <dbReference type="ARBA" id="ARBA00023125"/>
    </source>
</evidence>
<accession>A0A6G0TTQ6</accession>
<dbReference type="InterPro" id="IPR015943">
    <property type="entry name" value="WD40/YVTN_repeat-like_dom_sf"/>
</dbReference>
<comment type="caution">
    <text evidence="8">The sequence shown here is derived from an EMBL/GenBank/DDBJ whole genome shotgun (WGS) entry which is preliminary data.</text>
</comment>
<dbReference type="SUPFAM" id="SSF46785">
    <property type="entry name" value="Winged helix' DNA-binding domain"/>
    <property type="match status" value="1"/>
</dbReference>
<dbReference type="OrthoDB" id="10056949at2759"/>
<feature type="domain" description="RFX-type winged-helix" evidence="7">
    <location>
        <begin position="676"/>
        <end position="751"/>
    </location>
</feature>
<dbReference type="GO" id="GO:0000981">
    <property type="term" value="F:DNA-binding transcription factor activity, RNA polymerase II-specific"/>
    <property type="evidence" value="ECO:0007669"/>
    <property type="project" value="TreeGrafter"/>
</dbReference>
<evidence type="ECO:0000259" key="7">
    <source>
        <dbReference type="PROSITE" id="PS51526"/>
    </source>
</evidence>
<protein>
    <recommendedName>
        <fullName evidence="7">RFX-type winged-helix domain-containing protein</fullName>
    </recommendedName>
</protein>
<dbReference type="FunFam" id="1.10.10.10:FF:000017">
    <property type="entry name" value="transcription factor RFX3 isoform X1"/>
    <property type="match status" value="1"/>
</dbReference>
<dbReference type="InterPro" id="IPR036390">
    <property type="entry name" value="WH_DNA-bd_sf"/>
</dbReference>
<dbReference type="EMBL" id="VYZN01000017">
    <property type="protein sequence ID" value="KAE9538009.1"/>
    <property type="molecule type" value="Genomic_DNA"/>
</dbReference>
<evidence type="ECO:0000256" key="5">
    <source>
        <dbReference type="ARBA" id="ARBA00023242"/>
    </source>
</evidence>
<dbReference type="PROSITE" id="PS51526">
    <property type="entry name" value="RFX_DBD"/>
    <property type="match status" value="1"/>
</dbReference>
<keyword evidence="9" id="KW-1185">Reference proteome</keyword>
<dbReference type="AlphaFoldDB" id="A0A6G0TTQ6"/>
<comment type="subcellular location">
    <subcellularLocation>
        <location evidence="1">Nucleus</location>
    </subcellularLocation>
</comment>
<dbReference type="Pfam" id="PF02257">
    <property type="entry name" value="RFX_DNA_binding"/>
    <property type="match status" value="1"/>
</dbReference>
<dbReference type="SUPFAM" id="SSF69322">
    <property type="entry name" value="Tricorn protease domain 2"/>
    <property type="match status" value="1"/>
</dbReference>
<dbReference type="InterPro" id="IPR057321">
    <property type="entry name" value="RFX1-4/6/8-like_BCD"/>
</dbReference>
<name>A0A6G0TTQ6_APHGL</name>
<dbReference type="PANTHER" id="PTHR12619">
    <property type="entry name" value="RFX TRANSCRIPTION FACTOR FAMILY"/>
    <property type="match status" value="1"/>
</dbReference>
<evidence type="ECO:0000256" key="1">
    <source>
        <dbReference type="ARBA" id="ARBA00004123"/>
    </source>
</evidence>
<keyword evidence="2" id="KW-0805">Transcription regulation</keyword>
<dbReference type="PANTHER" id="PTHR12619:SF33">
    <property type="entry name" value="RFX, ISOFORM H"/>
    <property type="match status" value="1"/>
</dbReference>
<dbReference type="InterPro" id="IPR039779">
    <property type="entry name" value="RFX-like"/>
</dbReference>